<dbReference type="SUPFAM" id="SSF50630">
    <property type="entry name" value="Acid proteases"/>
    <property type="match status" value="1"/>
</dbReference>
<proteinExistence type="predicted"/>
<evidence type="ECO:0000259" key="2">
    <source>
        <dbReference type="PROSITE" id="PS50106"/>
    </source>
</evidence>
<dbReference type="Pfam" id="PF13650">
    <property type="entry name" value="Asp_protease_2"/>
    <property type="match status" value="1"/>
</dbReference>
<feature type="domain" description="PDZ" evidence="2">
    <location>
        <begin position="338"/>
        <end position="393"/>
    </location>
</feature>
<dbReference type="SMART" id="SM00228">
    <property type="entry name" value="PDZ"/>
    <property type="match status" value="1"/>
</dbReference>
<dbReference type="Gene3D" id="2.30.42.10">
    <property type="match status" value="1"/>
</dbReference>
<dbReference type="Gene3D" id="2.40.70.10">
    <property type="entry name" value="Acid Proteases"/>
    <property type="match status" value="2"/>
</dbReference>
<dbReference type="InterPro" id="IPR036034">
    <property type="entry name" value="PDZ_sf"/>
</dbReference>
<dbReference type="InterPro" id="IPR021109">
    <property type="entry name" value="Peptidase_aspartic_dom_sf"/>
</dbReference>
<dbReference type="SUPFAM" id="SSF50156">
    <property type="entry name" value="PDZ domain-like"/>
    <property type="match status" value="1"/>
</dbReference>
<sequence>MINNLIFIPIKVNGETLTFLLDTGVEETVLFSLDDKEEVSLHQLEKIKLKGLGANEAVEAFKSSKNKLEVSGFVDDNHELYLILDQEFNFSSQVGIPVNGIIGYHFFKDHLVEINYDRKKVIVYADSHIKIRKRILKSHKKEAISLENNKPYYTTNVVTVNQSHPSKMLIDTGNSDAIWLFLSEAPNLTLPSKSIKCFLGRGFSGNVYGQRARMQSFTFGDTNFKNPIGTFPDSTSVSSVSFVQDRVGSLGGGVLSRFSIFFDYPGSCIYAKPGAKISMPFNFNMSGLEVQHDGLEWVTQTYQERGGTAAVYTARQDNMGHVQDNLKIKFELKPVFRIFNVREGSPAQAAGLQKDDRIISLNGKNAHYLTIEKINELLKSEDGRTIVITVERKGVQLTYKFQLKSIL</sequence>
<gene>
    <name evidence="4" type="ORF">GCM10022386_01500</name>
</gene>
<evidence type="ECO:0000313" key="5">
    <source>
        <dbReference type="Proteomes" id="UP001500968"/>
    </source>
</evidence>
<evidence type="ECO:0000313" key="4">
    <source>
        <dbReference type="EMBL" id="GAA4022235.1"/>
    </source>
</evidence>
<reference evidence="5" key="1">
    <citation type="journal article" date="2019" name="Int. J. Syst. Evol. Microbiol.">
        <title>The Global Catalogue of Microorganisms (GCM) 10K type strain sequencing project: providing services to taxonomists for standard genome sequencing and annotation.</title>
        <authorList>
            <consortium name="The Broad Institute Genomics Platform"/>
            <consortium name="The Broad Institute Genome Sequencing Center for Infectious Disease"/>
            <person name="Wu L."/>
            <person name="Ma J."/>
        </authorList>
    </citation>
    <scope>NUCLEOTIDE SEQUENCE [LARGE SCALE GENOMIC DNA]</scope>
    <source>
        <strain evidence="5">JCM 17064</strain>
    </source>
</reference>
<keyword evidence="1" id="KW-0378">Hydrolase</keyword>
<dbReference type="InterPro" id="IPR001478">
    <property type="entry name" value="PDZ"/>
</dbReference>
<evidence type="ECO:0000256" key="1">
    <source>
        <dbReference type="ARBA" id="ARBA00022801"/>
    </source>
</evidence>
<dbReference type="EMBL" id="BAABCR010000001">
    <property type="protein sequence ID" value="GAA4022235.1"/>
    <property type="molecule type" value="Genomic_DNA"/>
</dbReference>
<organism evidence="4 5">
    <name type="scientific">Flavobacterium cheonhonense</name>
    <dbReference type="NCBI Taxonomy" id="706185"/>
    <lineage>
        <taxon>Bacteria</taxon>
        <taxon>Pseudomonadati</taxon>
        <taxon>Bacteroidota</taxon>
        <taxon>Flavobacteriia</taxon>
        <taxon>Flavobacteriales</taxon>
        <taxon>Flavobacteriaceae</taxon>
        <taxon>Flavobacterium</taxon>
    </lineage>
</organism>
<name>A0ABP7T7K3_9FLAO</name>
<accession>A0ABP7T7K3</accession>
<evidence type="ECO:0008006" key="6">
    <source>
        <dbReference type="Google" id="ProtNLM"/>
    </source>
</evidence>
<dbReference type="Proteomes" id="UP001500968">
    <property type="component" value="Unassembled WGS sequence"/>
</dbReference>
<dbReference type="InterPro" id="IPR001995">
    <property type="entry name" value="Peptidase_A2_cat"/>
</dbReference>
<dbReference type="PROSITE" id="PS50175">
    <property type="entry name" value="ASP_PROT_RETROV"/>
    <property type="match status" value="1"/>
</dbReference>
<comment type="caution">
    <text evidence="4">The sequence shown here is derived from an EMBL/GenBank/DDBJ whole genome shotgun (WGS) entry which is preliminary data.</text>
</comment>
<feature type="domain" description="Peptidase A2" evidence="3">
    <location>
        <begin position="17"/>
        <end position="53"/>
    </location>
</feature>
<evidence type="ECO:0000259" key="3">
    <source>
        <dbReference type="PROSITE" id="PS50175"/>
    </source>
</evidence>
<dbReference type="Pfam" id="PF17820">
    <property type="entry name" value="PDZ_6"/>
    <property type="match status" value="1"/>
</dbReference>
<dbReference type="InterPro" id="IPR041489">
    <property type="entry name" value="PDZ_6"/>
</dbReference>
<keyword evidence="5" id="KW-1185">Reference proteome</keyword>
<dbReference type="PROSITE" id="PS50106">
    <property type="entry name" value="PDZ"/>
    <property type="match status" value="1"/>
</dbReference>
<protein>
    <recommendedName>
        <fullName evidence="6">PDZ domain-containing protein</fullName>
    </recommendedName>
</protein>